<evidence type="ECO:0000313" key="8">
    <source>
        <dbReference type="Proteomes" id="UP000267821"/>
    </source>
</evidence>
<dbReference type="PROSITE" id="PS51716">
    <property type="entry name" value="G_IRG"/>
    <property type="match status" value="1"/>
</dbReference>
<dbReference type="InterPro" id="IPR051515">
    <property type="entry name" value="IRG"/>
</dbReference>
<keyword evidence="8" id="KW-1185">Reference proteome</keyword>
<name>A0A3N4LUS2_9PEZI</name>
<feature type="compositionally biased region" description="Basic and acidic residues" evidence="5">
    <location>
        <begin position="66"/>
        <end position="92"/>
    </location>
</feature>
<dbReference type="GO" id="GO:0016020">
    <property type="term" value="C:membrane"/>
    <property type="evidence" value="ECO:0007669"/>
    <property type="project" value="InterPro"/>
</dbReference>
<sequence>MKIGGIATSVLIGLIPLVTASLLNVFLRTPQRHNNIIEEIREQEERERITQEEGERIEREFHAALEESKREAAQKAQAERELTERQQRDERERHRKDKKRARKKAKRQEELRHVQEKRRLEEVSRARLAETQRILQTHKEEASRQREELKCKQAELQSKYMAGIQPEVFPTLEERERAEKQLLEPKEEYFHCAIAGLAGSGKSSLVNAFHGSAAAPTGVTETTMVIRAYPDPSTTLPKSRFVWYDVPGAGTNKIKSWQYFNSQGLFVFDLIIVVIDNRFSEQDLDILKHCERYKIPSFIVRSKADQHILNTMKEDPKWEGDPDDKQNFEAVYQKAWEKVVNQTRTNYSEILKGGGLDPEKQVYIISCTALTALVTGEIRKLKETNQLIDEPKLVLDCLEAMKERRY</sequence>
<feature type="region of interest" description="Disordered" evidence="5">
    <location>
        <begin position="66"/>
        <end position="113"/>
    </location>
</feature>
<evidence type="ECO:0000259" key="6">
    <source>
        <dbReference type="PROSITE" id="PS51716"/>
    </source>
</evidence>
<reference evidence="7 8" key="1">
    <citation type="journal article" date="2018" name="Nat. Ecol. Evol.">
        <title>Pezizomycetes genomes reveal the molecular basis of ectomycorrhizal truffle lifestyle.</title>
        <authorList>
            <person name="Murat C."/>
            <person name="Payen T."/>
            <person name="Noel B."/>
            <person name="Kuo A."/>
            <person name="Morin E."/>
            <person name="Chen J."/>
            <person name="Kohler A."/>
            <person name="Krizsan K."/>
            <person name="Balestrini R."/>
            <person name="Da Silva C."/>
            <person name="Montanini B."/>
            <person name="Hainaut M."/>
            <person name="Levati E."/>
            <person name="Barry K.W."/>
            <person name="Belfiori B."/>
            <person name="Cichocki N."/>
            <person name="Clum A."/>
            <person name="Dockter R.B."/>
            <person name="Fauchery L."/>
            <person name="Guy J."/>
            <person name="Iotti M."/>
            <person name="Le Tacon F."/>
            <person name="Lindquist E.A."/>
            <person name="Lipzen A."/>
            <person name="Malagnac F."/>
            <person name="Mello A."/>
            <person name="Molinier V."/>
            <person name="Miyauchi S."/>
            <person name="Poulain J."/>
            <person name="Riccioni C."/>
            <person name="Rubini A."/>
            <person name="Sitrit Y."/>
            <person name="Splivallo R."/>
            <person name="Traeger S."/>
            <person name="Wang M."/>
            <person name="Zifcakova L."/>
            <person name="Wipf D."/>
            <person name="Zambonelli A."/>
            <person name="Paolocci F."/>
            <person name="Nowrousian M."/>
            <person name="Ottonello S."/>
            <person name="Baldrian P."/>
            <person name="Spatafora J.W."/>
            <person name="Henrissat B."/>
            <person name="Nagy L.G."/>
            <person name="Aury J.M."/>
            <person name="Wincker P."/>
            <person name="Grigoriev I.V."/>
            <person name="Bonfante P."/>
            <person name="Martin F.M."/>
        </authorList>
    </citation>
    <scope>NUCLEOTIDE SEQUENCE [LARGE SCALE GENOMIC DNA]</scope>
    <source>
        <strain evidence="7 8">ATCC MYA-4762</strain>
    </source>
</reference>
<evidence type="ECO:0000256" key="5">
    <source>
        <dbReference type="SAM" id="MobiDB-lite"/>
    </source>
</evidence>
<dbReference type="AlphaFoldDB" id="A0A3N4LUS2"/>
<dbReference type="InterPro" id="IPR030385">
    <property type="entry name" value="G_IRG_dom"/>
</dbReference>
<dbReference type="Proteomes" id="UP000267821">
    <property type="component" value="Unassembled WGS sequence"/>
</dbReference>
<accession>A0A3N4LUS2</accession>
<feature type="domain" description="IRG-type G" evidence="6">
    <location>
        <begin position="188"/>
        <end position="388"/>
    </location>
</feature>
<evidence type="ECO:0000256" key="3">
    <source>
        <dbReference type="ARBA" id="ARBA00022801"/>
    </source>
</evidence>
<protein>
    <submittedName>
        <fullName evidence="7">P-loop containing nucleoside triphosphate hydrolase protein</fullName>
    </submittedName>
</protein>
<dbReference type="Pfam" id="PF05049">
    <property type="entry name" value="IIGP"/>
    <property type="match status" value="1"/>
</dbReference>
<gene>
    <name evidence="7" type="ORF">L211DRAFT_682492</name>
</gene>
<feature type="compositionally biased region" description="Basic residues" evidence="5">
    <location>
        <begin position="93"/>
        <end position="106"/>
    </location>
</feature>
<comment type="similarity">
    <text evidence="1">Belongs to the TRAFAC class dynamin-like GTPase superfamily. IRG family.</text>
</comment>
<dbReference type="EMBL" id="ML121534">
    <property type="protein sequence ID" value="RPB26550.1"/>
    <property type="molecule type" value="Genomic_DNA"/>
</dbReference>
<keyword evidence="2" id="KW-0547">Nucleotide-binding</keyword>
<evidence type="ECO:0000256" key="4">
    <source>
        <dbReference type="ARBA" id="ARBA00023134"/>
    </source>
</evidence>
<evidence type="ECO:0000256" key="2">
    <source>
        <dbReference type="ARBA" id="ARBA00022741"/>
    </source>
</evidence>
<dbReference type="GO" id="GO:0005525">
    <property type="term" value="F:GTP binding"/>
    <property type="evidence" value="ECO:0007669"/>
    <property type="project" value="UniProtKB-KW"/>
</dbReference>
<dbReference type="InterPro" id="IPR027417">
    <property type="entry name" value="P-loop_NTPase"/>
</dbReference>
<dbReference type="InParanoid" id="A0A3N4LUS2"/>
<dbReference type="OrthoDB" id="422720at2759"/>
<evidence type="ECO:0000313" key="7">
    <source>
        <dbReference type="EMBL" id="RPB26550.1"/>
    </source>
</evidence>
<dbReference type="SUPFAM" id="SSF52540">
    <property type="entry name" value="P-loop containing nucleoside triphosphate hydrolases"/>
    <property type="match status" value="1"/>
</dbReference>
<keyword evidence="3 7" id="KW-0378">Hydrolase</keyword>
<dbReference type="PANTHER" id="PTHR32341:SF17">
    <property type="entry name" value="IRG-TYPE G DOMAIN-CONTAINING PROTEIN"/>
    <property type="match status" value="1"/>
</dbReference>
<evidence type="ECO:0000256" key="1">
    <source>
        <dbReference type="ARBA" id="ARBA00005429"/>
    </source>
</evidence>
<dbReference type="InterPro" id="IPR007743">
    <property type="entry name" value="Immunity-related_GTPase-like"/>
</dbReference>
<dbReference type="PANTHER" id="PTHR32341">
    <property type="entry name" value="INTERFERON-INDUCIBLE GTPASE"/>
    <property type="match status" value="1"/>
</dbReference>
<dbReference type="GO" id="GO:0003924">
    <property type="term" value="F:GTPase activity"/>
    <property type="evidence" value="ECO:0007669"/>
    <property type="project" value="TreeGrafter"/>
</dbReference>
<dbReference type="STRING" id="1051890.A0A3N4LUS2"/>
<dbReference type="Gene3D" id="3.40.50.300">
    <property type="entry name" value="P-loop containing nucleotide triphosphate hydrolases"/>
    <property type="match status" value="1"/>
</dbReference>
<keyword evidence="4" id="KW-0342">GTP-binding</keyword>
<proteinExistence type="inferred from homology"/>
<organism evidence="7 8">
    <name type="scientific">Terfezia boudieri ATCC MYA-4762</name>
    <dbReference type="NCBI Taxonomy" id="1051890"/>
    <lineage>
        <taxon>Eukaryota</taxon>
        <taxon>Fungi</taxon>
        <taxon>Dikarya</taxon>
        <taxon>Ascomycota</taxon>
        <taxon>Pezizomycotina</taxon>
        <taxon>Pezizomycetes</taxon>
        <taxon>Pezizales</taxon>
        <taxon>Pezizaceae</taxon>
        <taxon>Terfezia</taxon>
    </lineage>
</organism>